<dbReference type="EMBL" id="JACJTE010000130">
    <property type="protein sequence ID" value="MBD2566004.1"/>
    <property type="molecule type" value="Genomic_DNA"/>
</dbReference>
<organism evidence="1 2">
    <name type="scientific">Nostoc linckia FACHB-391</name>
    <dbReference type="NCBI Taxonomy" id="2692906"/>
    <lineage>
        <taxon>Bacteria</taxon>
        <taxon>Bacillati</taxon>
        <taxon>Cyanobacteriota</taxon>
        <taxon>Cyanophyceae</taxon>
        <taxon>Nostocales</taxon>
        <taxon>Nostocaceae</taxon>
        <taxon>Nostoc</taxon>
    </lineage>
</organism>
<evidence type="ECO:0000313" key="1">
    <source>
        <dbReference type="EMBL" id="MBD2566004.1"/>
    </source>
</evidence>
<comment type="caution">
    <text evidence="1">The sequence shown here is derived from an EMBL/GenBank/DDBJ whole genome shotgun (WGS) entry which is preliminary data.</text>
</comment>
<keyword evidence="2" id="KW-1185">Reference proteome</keyword>
<gene>
    <name evidence="1" type="ORF">H6G95_36755</name>
</gene>
<evidence type="ECO:0000313" key="2">
    <source>
        <dbReference type="Proteomes" id="UP000604661"/>
    </source>
</evidence>
<proteinExistence type="predicted"/>
<reference evidence="1 2" key="1">
    <citation type="journal article" date="2020" name="ISME J.">
        <title>Comparative genomics reveals insights into cyanobacterial evolution and habitat adaptation.</title>
        <authorList>
            <person name="Chen M.Y."/>
            <person name="Teng W.K."/>
            <person name="Zhao L."/>
            <person name="Hu C.X."/>
            <person name="Zhou Y.K."/>
            <person name="Han B.P."/>
            <person name="Song L.R."/>
            <person name="Shu W.S."/>
        </authorList>
    </citation>
    <scope>NUCLEOTIDE SEQUENCE [LARGE SCALE GENOMIC DNA]</scope>
    <source>
        <strain evidence="1 2">FACHB-391</strain>
    </source>
</reference>
<name>A0ABR8FAJ9_NOSLI</name>
<accession>A0ABR8FAJ9</accession>
<protein>
    <submittedName>
        <fullName evidence="1">Uncharacterized protein</fullName>
    </submittedName>
</protein>
<dbReference type="Proteomes" id="UP000604661">
    <property type="component" value="Unassembled WGS sequence"/>
</dbReference>
<sequence length="59" mass="6391">MSVTPELVEQDDGGKLIKKIVALEAILSAPLEMVADDRGREFVTQPTVVVEHDRGKGSD</sequence>
<dbReference type="RefSeq" id="WP_190900685.1">
    <property type="nucleotide sequence ID" value="NZ_JACJTE010000130.1"/>
</dbReference>